<evidence type="ECO:0000259" key="1">
    <source>
        <dbReference type="PROSITE" id="PS50943"/>
    </source>
</evidence>
<dbReference type="EMBL" id="VIVN01000001">
    <property type="protein sequence ID" value="TWE08763.1"/>
    <property type="molecule type" value="Genomic_DNA"/>
</dbReference>
<proteinExistence type="predicted"/>
<comment type="caution">
    <text evidence="2">The sequence shown here is derived from an EMBL/GenBank/DDBJ whole genome shotgun (WGS) entry which is preliminary data.</text>
</comment>
<evidence type="ECO:0000313" key="3">
    <source>
        <dbReference type="Proteomes" id="UP000319671"/>
    </source>
</evidence>
<dbReference type="Pfam" id="PF01381">
    <property type="entry name" value="HTH_3"/>
    <property type="match status" value="1"/>
</dbReference>
<name>A0A561DZF9_9BACI</name>
<sequence>MVTSATVRIVRAYMNLTQSELARRMSVSPGSVSAVESGTNRVTPEFAKKFKRAVGITDTVLIDIQYLQTIIAE</sequence>
<dbReference type="SUPFAM" id="SSF47413">
    <property type="entry name" value="lambda repressor-like DNA-binding domains"/>
    <property type="match status" value="1"/>
</dbReference>
<gene>
    <name evidence="2" type="ORF">FB550_101791</name>
</gene>
<dbReference type="SMART" id="SM00530">
    <property type="entry name" value="HTH_XRE"/>
    <property type="match status" value="1"/>
</dbReference>
<dbReference type="RefSeq" id="WP_144562396.1">
    <property type="nucleotide sequence ID" value="NZ_VIVN01000001.1"/>
</dbReference>
<reference evidence="2 3" key="1">
    <citation type="submission" date="2019-06" db="EMBL/GenBank/DDBJ databases">
        <title>Sorghum-associated microbial communities from plants grown in Nebraska, USA.</title>
        <authorList>
            <person name="Schachtman D."/>
        </authorList>
    </citation>
    <scope>NUCLEOTIDE SEQUENCE [LARGE SCALE GENOMIC DNA]</scope>
    <source>
        <strain evidence="2 3">2482</strain>
    </source>
</reference>
<organism evidence="2 3">
    <name type="scientific">Neobacillus bataviensis</name>
    <dbReference type="NCBI Taxonomy" id="220685"/>
    <lineage>
        <taxon>Bacteria</taxon>
        <taxon>Bacillati</taxon>
        <taxon>Bacillota</taxon>
        <taxon>Bacilli</taxon>
        <taxon>Bacillales</taxon>
        <taxon>Bacillaceae</taxon>
        <taxon>Neobacillus</taxon>
    </lineage>
</organism>
<dbReference type="Proteomes" id="UP000319671">
    <property type="component" value="Unassembled WGS sequence"/>
</dbReference>
<feature type="domain" description="HTH cro/C1-type" evidence="1">
    <location>
        <begin position="7"/>
        <end position="61"/>
    </location>
</feature>
<dbReference type="Gene3D" id="1.10.260.40">
    <property type="entry name" value="lambda repressor-like DNA-binding domains"/>
    <property type="match status" value="1"/>
</dbReference>
<evidence type="ECO:0000313" key="2">
    <source>
        <dbReference type="EMBL" id="TWE08763.1"/>
    </source>
</evidence>
<keyword evidence="3" id="KW-1185">Reference proteome</keyword>
<accession>A0A561DZF9</accession>
<dbReference type="CDD" id="cd00093">
    <property type="entry name" value="HTH_XRE"/>
    <property type="match status" value="1"/>
</dbReference>
<dbReference type="InterPro" id="IPR001387">
    <property type="entry name" value="Cro/C1-type_HTH"/>
</dbReference>
<dbReference type="PROSITE" id="PS50943">
    <property type="entry name" value="HTH_CROC1"/>
    <property type="match status" value="1"/>
</dbReference>
<protein>
    <submittedName>
        <fullName evidence="2">Helix-turn-helix protein</fullName>
    </submittedName>
</protein>
<dbReference type="GO" id="GO:0003677">
    <property type="term" value="F:DNA binding"/>
    <property type="evidence" value="ECO:0007669"/>
    <property type="project" value="InterPro"/>
</dbReference>
<dbReference type="AlphaFoldDB" id="A0A561DZF9"/>
<dbReference type="InterPro" id="IPR010982">
    <property type="entry name" value="Lambda_DNA-bd_dom_sf"/>
</dbReference>